<reference evidence="3" key="1">
    <citation type="journal article" date="2013" name="Nat. Genet.">
        <title>The duck genome and transcriptome provide insight into an avian influenza virus reservoir species.</title>
        <authorList>
            <person name="Huang Y."/>
            <person name="Li Y."/>
            <person name="Burt D.W."/>
            <person name="Chen H."/>
            <person name="Zhang Y."/>
            <person name="Qian W."/>
            <person name="Kim H."/>
            <person name="Gan S."/>
            <person name="Zhao Y."/>
            <person name="Li J."/>
            <person name="Yi K."/>
            <person name="Feng H."/>
            <person name="Zhu P."/>
            <person name="Li B."/>
            <person name="Liu Q."/>
            <person name="Fairley S."/>
            <person name="Magor K.E."/>
            <person name="Du Z."/>
            <person name="Hu X."/>
            <person name="Goodman L."/>
            <person name="Tafer H."/>
            <person name="Vignal A."/>
            <person name="Lee T."/>
            <person name="Kim K.W."/>
            <person name="Sheng Z."/>
            <person name="An Y."/>
            <person name="Searle S."/>
            <person name="Herrero J."/>
            <person name="Groenen M.A."/>
            <person name="Crooijmans R.P."/>
            <person name="Faraut T."/>
            <person name="Cai Q."/>
            <person name="Webster R.G."/>
            <person name="Aldridge J.R."/>
            <person name="Warren W.C."/>
            <person name="Bartschat S."/>
            <person name="Kehr S."/>
            <person name="Marz M."/>
            <person name="Stadler P.F."/>
            <person name="Smith J."/>
            <person name="Kraus R.H."/>
            <person name="Zhao Y."/>
            <person name="Ren L."/>
            <person name="Fei J."/>
            <person name="Morisson M."/>
            <person name="Kaiser P."/>
            <person name="Griffin D.K."/>
            <person name="Rao M."/>
            <person name="Pitel F."/>
            <person name="Wang J."/>
            <person name="Li N."/>
        </authorList>
    </citation>
    <scope>NUCLEOTIDE SEQUENCE [LARGE SCALE GENOMIC DNA]</scope>
</reference>
<organism evidence="2 3">
    <name type="scientific">Anas platyrhynchos</name>
    <name type="common">Mallard</name>
    <name type="synonym">Anas boschas</name>
    <dbReference type="NCBI Taxonomy" id="8839"/>
    <lineage>
        <taxon>Eukaryota</taxon>
        <taxon>Metazoa</taxon>
        <taxon>Chordata</taxon>
        <taxon>Craniata</taxon>
        <taxon>Vertebrata</taxon>
        <taxon>Euteleostomi</taxon>
        <taxon>Archelosauria</taxon>
        <taxon>Archosauria</taxon>
        <taxon>Dinosauria</taxon>
        <taxon>Saurischia</taxon>
        <taxon>Theropoda</taxon>
        <taxon>Coelurosauria</taxon>
        <taxon>Aves</taxon>
        <taxon>Neognathae</taxon>
        <taxon>Galloanserae</taxon>
        <taxon>Anseriformes</taxon>
        <taxon>Anatidae</taxon>
        <taxon>Anatinae</taxon>
        <taxon>Anas</taxon>
    </lineage>
</organism>
<dbReference type="AlphaFoldDB" id="R0L908"/>
<name>R0L908_ANAPL</name>
<feature type="region of interest" description="Disordered" evidence="1">
    <location>
        <begin position="206"/>
        <end position="244"/>
    </location>
</feature>
<evidence type="ECO:0000313" key="2">
    <source>
        <dbReference type="EMBL" id="EOA97894.1"/>
    </source>
</evidence>
<gene>
    <name evidence="2" type="ORF">Anapl_11419</name>
</gene>
<sequence length="244" mass="26657">MGFHRTIKTGIRSDCTASVNSVQLLRCAKDDHEPRAADGPVRCERRENLPQKHSPCPEQQPAVTRLLPAHTLRDQSRATRSRLHARQPRASIISAEALFISADRLRCEAAQMLRWHSAGGLQDVSRVDNEQLGEEDADYVEHPGDTVLNAGAKDVEARGNEDALLDKSPSGEQLKWFVKPQPESIEMGQSACHMQQQSCTAIVRPEHSRQVSPGSARRAGAVVDPQPLLGNGGGAGSRKVAQRT</sequence>
<evidence type="ECO:0000313" key="3">
    <source>
        <dbReference type="Proteomes" id="UP000296049"/>
    </source>
</evidence>
<proteinExistence type="predicted"/>
<dbReference type="Proteomes" id="UP000296049">
    <property type="component" value="Unassembled WGS sequence"/>
</dbReference>
<accession>R0L908</accession>
<protein>
    <submittedName>
        <fullName evidence="2">Uncharacterized protein</fullName>
    </submittedName>
</protein>
<evidence type="ECO:0000256" key="1">
    <source>
        <dbReference type="SAM" id="MobiDB-lite"/>
    </source>
</evidence>
<dbReference type="EMBL" id="KB743585">
    <property type="protein sequence ID" value="EOA97894.1"/>
    <property type="molecule type" value="Genomic_DNA"/>
</dbReference>
<keyword evidence="3" id="KW-1185">Reference proteome</keyword>